<organism evidence="5 6">
    <name type="scientific">Leptothrix cholodnii (strain ATCC 51168 / LMG 8142 / SP-6)</name>
    <name type="common">Leptothrix discophora (strain SP-6)</name>
    <dbReference type="NCBI Taxonomy" id="395495"/>
    <lineage>
        <taxon>Bacteria</taxon>
        <taxon>Pseudomonadati</taxon>
        <taxon>Pseudomonadota</taxon>
        <taxon>Betaproteobacteria</taxon>
        <taxon>Burkholderiales</taxon>
        <taxon>Sphaerotilaceae</taxon>
        <taxon>Leptothrix</taxon>
    </lineage>
</organism>
<evidence type="ECO:0000256" key="4">
    <source>
        <dbReference type="ARBA" id="ARBA00024207"/>
    </source>
</evidence>
<dbReference type="eggNOG" id="COG2445">
    <property type="taxonomic scope" value="Bacteria"/>
</dbReference>
<protein>
    <recommendedName>
        <fullName evidence="7">DUF86 domain-containing protein</fullName>
    </recommendedName>
</protein>
<dbReference type="STRING" id="395495.Lcho_2333"/>
<dbReference type="GO" id="GO:0110001">
    <property type="term" value="C:toxin-antitoxin complex"/>
    <property type="evidence" value="ECO:0007669"/>
    <property type="project" value="InterPro"/>
</dbReference>
<evidence type="ECO:0000256" key="1">
    <source>
        <dbReference type="ARBA" id="ARBA00022649"/>
    </source>
</evidence>
<accession>B1Y476</accession>
<keyword evidence="2" id="KW-0540">Nuclease</keyword>
<dbReference type="KEGG" id="lch:Lcho_2333"/>
<evidence type="ECO:0000313" key="6">
    <source>
        <dbReference type="Proteomes" id="UP000001693"/>
    </source>
</evidence>
<proteinExistence type="inferred from homology"/>
<dbReference type="Gene3D" id="1.20.120.580">
    <property type="entry name" value="bsu32300-like"/>
    <property type="match status" value="1"/>
</dbReference>
<name>B1Y476_LEPCP</name>
<evidence type="ECO:0000256" key="2">
    <source>
        <dbReference type="ARBA" id="ARBA00022722"/>
    </source>
</evidence>
<evidence type="ECO:0000256" key="3">
    <source>
        <dbReference type="ARBA" id="ARBA00022801"/>
    </source>
</evidence>
<keyword evidence="3" id="KW-0378">Hydrolase</keyword>
<sequence>MDRLVLERKLESLRRCLVRVRSKCPASLPELLGDVDAQDVLVLNLSRAVQLCVDMAAHLLSELELPPPNTMGETFTRLTEASVIDATLAQAMRRSVGFRNLAVHNYDEIDWAIVFAIATLHLDDFERFAQRVTERL</sequence>
<comment type="similarity">
    <text evidence="4">Belongs to the HepT RNase toxin family.</text>
</comment>
<dbReference type="InterPro" id="IPR037038">
    <property type="entry name" value="HepT-like_sf"/>
</dbReference>
<evidence type="ECO:0008006" key="7">
    <source>
        <dbReference type="Google" id="ProtNLM"/>
    </source>
</evidence>
<dbReference type="OrthoDB" id="9796612at2"/>
<dbReference type="EMBL" id="CP001013">
    <property type="protein sequence ID" value="ACB34598.1"/>
    <property type="molecule type" value="Genomic_DNA"/>
</dbReference>
<dbReference type="NCBIfam" id="NF047751">
    <property type="entry name" value="HepT_toxin"/>
    <property type="match status" value="1"/>
</dbReference>
<dbReference type="GO" id="GO:0004540">
    <property type="term" value="F:RNA nuclease activity"/>
    <property type="evidence" value="ECO:0007669"/>
    <property type="project" value="InterPro"/>
</dbReference>
<gene>
    <name evidence="5" type="ordered locus">Lcho_2333</name>
</gene>
<keyword evidence="1" id="KW-1277">Toxin-antitoxin system</keyword>
<dbReference type="HOGENOM" id="CLU_142825_1_1_4"/>
<dbReference type="AlphaFoldDB" id="B1Y476"/>
<dbReference type="InterPro" id="IPR008201">
    <property type="entry name" value="HepT-like"/>
</dbReference>
<evidence type="ECO:0000313" key="5">
    <source>
        <dbReference type="EMBL" id="ACB34598.1"/>
    </source>
</evidence>
<dbReference type="GO" id="GO:0016787">
    <property type="term" value="F:hydrolase activity"/>
    <property type="evidence" value="ECO:0007669"/>
    <property type="project" value="UniProtKB-KW"/>
</dbReference>
<dbReference type="InterPro" id="IPR052379">
    <property type="entry name" value="Type_VII_TA_RNase"/>
</dbReference>
<dbReference type="PANTHER" id="PTHR33397">
    <property type="entry name" value="UPF0331 PROTEIN YUTE"/>
    <property type="match status" value="1"/>
</dbReference>
<reference evidence="5 6" key="1">
    <citation type="submission" date="2008-03" db="EMBL/GenBank/DDBJ databases">
        <title>Complete sequence of Leptothrix cholodnii SP-6.</title>
        <authorList>
            <consortium name="US DOE Joint Genome Institute"/>
            <person name="Copeland A."/>
            <person name="Lucas S."/>
            <person name="Lapidus A."/>
            <person name="Glavina del Rio T."/>
            <person name="Dalin E."/>
            <person name="Tice H."/>
            <person name="Bruce D."/>
            <person name="Goodwin L."/>
            <person name="Pitluck S."/>
            <person name="Chertkov O."/>
            <person name="Brettin T."/>
            <person name="Detter J.C."/>
            <person name="Han C."/>
            <person name="Kuske C.R."/>
            <person name="Schmutz J."/>
            <person name="Larimer F."/>
            <person name="Land M."/>
            <person name="Hauser L."/>
            <person name="Kyrpides N."/>
            <person name="Lykidis A."/>
            <person name="Emerson D."/>
            <person name="Richardson P."/>
        </authorList>
    </citation>
    <scope>NUCLEOTIDE SEQUENCE [LARGE SCALE GENOMIC DNA]</scope>
    <source>
        <strain evidence="6">ATCC 51168 / LMG 8142 / SP-6</strain>
    </source>
</reference>
<keyword evidence="6" id="KW-1185">Reference proteome</keyword>
<dbReference type="Proteomes" id="UP000001693">
    <property type="component" value="Chromosome"/>
</dbReference>
<dbReference type="PANTHER" id="PTHR33397:SF3">
    <property type="entry name" value="MRNA NUCLEASE HEPT"/>
    <property type="match status" value="1"/>
</dbReference>
<dbReference type="Pfam" id="PF01934">
    <property type="entry name" value="HepT-like"/>
    <property type="match status" value="1"/>
</dbReference>